<dbReference type="SMART" id="SM00353">
    <property type="entry name" value="HLH"/>
    <property type="match status" value="1"/>
</dbReference>
<dbReference type="Gene3D" id="4.10.280.10">
    <property type="entry name" value="Helix-loop-helix DNA-binding domain"/>
    <property type="match status" value="1"/>
</dbReference>
<dbReference type="Pfam" id="PF00010">
    <property type="entry name" value="HLH"/>
    <property type="match status" value="1"/>
</dbReference>
<name>A0AAD4CC47_ASPNN</name>
<sequence length="180" mass="20003">MSSSPVPLASGEIRPHNAAFSPQTEMATRSKEESYALRPRQLAADTTMSGDPRRAAARNADTRLERHRRHKIKQLVTNLKQMIPGCRDQRVGKAVILEASIVYINFLERTIQKLVDCDDKTALVSTNVASPDTFVESKVDSIHPMADNVTESTPHQLPGIHEPSHSDTHARVDSLKFLLN</sequence>
<accession>A0AAD4CC47</accession>
<dbReference type="CDD" id="cd11393">
    <property type="entry name" value="bHLH_AtbHLH_like"/>
    <property type="match status" value="1"/>
</dbReference>
<feature type="region of interest" description="Disordered" evidence="1">
    <location>
        <begin position="1"/>
        <end position="65"/>
    </location>
</feature>
<gene>
    <name evidence="3" type="ORF">FE257_002821</name>
</gene>
<comment type="caution">
    <text evidence="3">The sequence shown here is derived from an EMBL/GenBank/DDBJ whole genome shotgun (WGS) entry which is preliminary data.</text>
</comment>
<dbReference type="EMBL" id="VCAU01000149">
    <property type="protein sequence ID" value="KAF9883755.1"/>
    <property type="molecule type" value="Genomic_DNA"/>
</dbReference>
<evidence type="ECO:0000256" key="1">
    <source>
        <dbReference type="SAM" id="MobiDB-lite"/>
    </source>
</evidence>
<dbReference type="InterPro" id="IPR045239">
    <property type="entry name" value="bHLH95_bHLH"/>
</dbReference>
<dbReference type="SUPFAM" id="SSF47459">
    <property type="entry name" value="HLH, helix-loop-helix DNA-binding domain"/>
    <property type="match status" value="1"/>
</dbReference>
<evidence type="ECO:0000313" key="4">
    <source>
        <dbReference type="Proteomes" id="UP001194746"/>
    </source>
</evidence>
<feature type="domain" description="BHLH" evidence="2">
    <location>
        <begin position="56"/>
        <end position="107"/>
    </location>
</feature>
<organism evidence="3 4">
    <name type="scientific">Aspergillus nanangensis</name>
    <dbReference type="NCBI Taxonomy" id="2582783"/>
    <lineage>
        <taxon>Eukaryota</taxon>
        <taxon>Fungi</taxon>
        <taxon>Dikarya</taxon>
        <taxon>Ascomycota</taxon>
        <taxon>Pezizomycotina</taxon>
        <taxon>Eurotiomycetes</taxon>
        <taxon>Eurotiomycetidae</taxon>
        <taxon>Eurotiales</taxon>
        <taxon>Aspergillaceae</taxon>
        <taxon>Aspergillus</taxon>
        <taxon>Aspergillus subgen. Circumdati</taxon>
    </lineage>
</organism>
<evidence type="ECO:0000313" key="3">
    <source>
        <dbReference type="EMBL" id="KAF9883755.1"/>
    </source>
</evidence>
<dbReference type="GO" id="GO:0046983">
    <property type="term" value="F:protein dimerization activity"/>
    <property type="evidence" value="ECO:0007669"/>
    <property type="project" value="InterPro"/>
</dbReference>
<dbReference type="Proteomes" id="UP001194746">
    <property type="component" value="Unassembled WGS sequence"/>
</dbReference>
<evidence type="ECO:0000259" key="2">
    <source>
        <dbReference type="PROSITE" id="PS50888"/>
    </source>
</evidence>
<reference evidence="3" key="1">
    <citation type="journal article" date="2019" name="Beilstein J. Org. Chem.">
        <title>Nanangenines: drimane sesquiterpenoids as the dominant metabolite cohort of a novel Australian fungus, Aspergillus nanangensis.</title>
        <authorList>
            <person name="Lacey H.J."/>
            <person name="Gilchrist C.L.M."/>
            <person name="Crombie A."/>
            <person name="Kalaitzis J.A."/>
            <person name="Vuong D."/>
            <person name="Rutledge P.J."/>
            <person name="Turner P."/>
            <person name="Pitt J.I."/>
            <person name="Lacey E."/>
            <person name="Chooi Y.H."/>
            <person name="Piggott A.M."/>
        </authorList>
    </citation>
    <scope>NUCLEOTIDE SEQUENCE</scope>
    <source>
        <strain evidence="3">MST-FP2251</strain>
    </source>
</reference>
<protein>
    <recommendedName>
        <fullName evidence="2">BHLH domain-containing protein</fullName>
    </recommendedName>
</protein>
<dbReference type="AlphaFoldDB" id="A0AAD4CC47"/>
<keyword evidence="4" id="KW-1185">Reference proteome</keyword>
<dbReference type="InterPro" id="IPR036638">
    <property type="entry name" value="HLH_DNA-bd_sf"/>
</dbReference>
<dbReference type="InterPro" id="IPR011598">
    <property type="entry name" value="bHLH_dom"/>
</dbReference>
<dbReference type="PROSITE" id="PS50888">
    <property type="entry name" value="BHLH"/>
    <property type="match status" value="1"/>
</dbReference>
<reference evidence="3" key="2">
    <citation type="submission" date="2020-02" db="EMBL/GenBank/DDBJ databases">
        <authorList>
            <person name="Gilchrist C.L.M."/>
            <person name="Chooi Y.-H."/>
        </authorList>
    </citation>
    <scope>NUCLEOTIDE SEQUENCE</scope>
    <source>
        <strain evidence="3">MST-FP2251</strain>
    </source>
</reference>
<proteinExistence type="predicted"/>